<proteinExistence type="predicted"/>
<dbReference type="SMART" id="SM00304">
    <property type="entry name" value="HAMP"/>
    <property type="match status" value="1"/>
</dbReference>
<dbReference type="EC" id="2.7.13.3" evidence="3"/>
<dbReference type="AlphaFoldDB" id="A0A9X2MQJ5"/>
<dbReference type="InterPro" id="IPR003594">
    <property type="entry name" value="HATPase_dom"/>
</dbReference>
<dbReference type="SUPFAM" id="SSF55874">
    <property type="entry name" value="ATPase domain of HSP90 chaperone/DNA topoisomerase II/histidine kinase"/>
    <property type="match status" value="1"/>
</dbReference>
<reference evidence="15" key="1">
    <citation type="submission" date="2022-08" db="EMBL/GenBank/DDBJ databases">
        <title>The genomic sequence of strain Paenibacillus sp. SCIV0701.</title>
        <authorList>
            <person name="Zhao H."/>
        </authorList>
    </citation>
    <scope>NUCLEOTIDE SEQUENCE</scope>
    <source>
        <strain evidence="15">SCIV0701</strain>
    </source>
</reference>
<evidence type="ECO:0000256" key="5">
    <source>
        <dbReference type="ARBA" id="ARBA00022553"/>
    </source>
</evidence>
<evidence type="ECO:0000256" key="4">
    <source>
        <dbReference type="ARBA" id="ARBA00022475"/>
    </source>
</evidence>
<accession>A0A9X2MQJ5</accession>
<dbReference type="Pfam" id="PF06580">
    <property type="entry name" value="His_kinase"/>
    <property type="match status" value="1"/>
</dbReference>
<dbReference type="PROSITE" id="PS50885">
    <property type="entry name" value="HAMP"/>
    <property type="match status" value="1"/>
</dbReference>
<feature type="transmembrane region" description="Helical" evidence="12">
    <location>
        <begin position="297"/>
        <end position="321"/>
    </location>
</feature>
<keyword evidence="9" id="KW-0067">ATP-binding</keyword>
<evidence type="ECO:0000259" key="13">
    <source>
        <dbReference type="PROSITE" id="PS50109"/>
    </source>
</evidence>
<keyword evidence="5" id="KW-0597">Phosphoprotein</keyword>
<evidence type="ECO:0000256" key="12">
    <source>
        <dbReference type="SAM" id="Phobius"/>
    </source>
</evidence>
<gene>
    <name evidence="15" type="ORF">NQZ67_11925</name>
</gene>
<keyword evidence="6" id="KW-0808">Transferase</keyword>
<dbReference type="Gene3D" id="6.10.340.10">
    <property type="match status" value="1"/>
</dbReference>
<dbReference type="GO" id="GO:0005886">
    <property type="term" value="C:plasma membrane"/>
    <property type="evidence" value="ECO:0007669"/>
    <property type="project" value="UniProtKB-SubCell"/>
</dbReference>
<protein>
    <recommendedName>
        <fullName evidence="3">histidine kinase</fullName>
        <ecNumber evidence="3">2.7.13.3</ecNumber>
    </recommendedName>
</protein>
<dbReference type="RefSeq" id="WP_257445707.1">
    <property type="nucleotide sequence ID" value="NZ_JANIPJ010000007.1"/>
</dbReference>
<dbReference type="GO" id="GO:0000155">
    <property type="term" value="F:phosphorelay sensor kinase activity"/>
    <property type="evidence" value="ECO:0007669"/>
    <property type="project" value="InterPro"/>
</dbReference>
<evidence type="ECO:0000256" key="9">
    <source>
        <dbReference type="ARBA" id="ARBA00022840"/>
    </source>
</evidence>
<sequence length="585" mass="67416">MKKRPMLPFGYKLMASYLLMALIPVMIIGYYAYTTSVQSIREQAASSIEGTLQQTKENVMYRLQLLSRTTDQLYWDYALQRDLRLRNNGWAIYNATIKSVEPKLLNAVNLTPHRALLRLYITNEQYPEMYALQPEGTDPLTRMETYELLHLSRIEDKYWYKELPEVRADEVDERLYWTQIEEDRNVGNLSILRKMYDLQFREQIGVMRVVTKIDQLLDGVHYEKFGDSSSVLVLDNANEVIHASSPMTDAFPRLKPFQSEWEEGNLVVKAELPNVGWTLVGLVPNEQLEKQIGKVKMMTILICIGSFIMLAVISLIVARFLTVRITKIIHSLNSFREGRFNKRIQYSGNDEFLQIAEAFNEMGGYINTLIKEVYVVQMEKKGAELKALQAQINPHFLYNTLSSISRLGKLGEIEKLDQMVMGLAKFYRLTLNNGKMIIPAQLEIEQVQAYMAIQKIKYGSRLEVFYDIGAEVYGYNTVKLILQPFIENVLEHALYQLRIQIKVSAHVRNGMLDFRIVDDGIGMKRETLRQIWSNDQTRIGYGIRNVDERIKLHYGTDYGVVIGSIYGGGTTVNITVPLNMKEESA</sequence>
<organism evidence="15 16">
    <name type="scientific">Paenibacillus soyae</name>
    <dbReference type="NCBI Taxonomy" id="2969249"/>
    <lineage>
        <taxon>Bacteria</taxon>
        <taxon>Bacillati</taxon>
        <taxon>Bacillota</taxon>
        <taxon>Bacilli</taxon>
        <taxon>Bacillales</taxon>
        <taxon>Paenibacillaceae</taxon>
        <taxon>Paenibacillus</taxon>
    </lineage>
</organism>
<evidence type="ECO:0000313" key="16">
    <source>
        <dbReference type="Proteomes" id="UP001141950"/>
    </source>
</evidence>
<keyword evidence="16" id="KW-1185">Reference proteome</keyword>
<feature type="domain" description="Histidine kinase" evidence="13">
    <location>
        <begin position="481"/>
        <end position="580"/>
    </location>
</feature>
<evidence type="ECO:0000256" key="10">
    <source>
        <dbReference type="ARBA" id="ARBA00023012"/>
    </source>
</evidence>
<dbReference type="Pfam" id="PF02518">
    <property type="entry name" value="HATPase_c"/>
    <property type="match status" value="1"/>
</dbReference>
<dbReference type="InterPro" id="IPR036890">
    <property type="entry name" value="HATPase_C_sf"/>
</dbReference>
<keyword evidence="8 15" id="KW-0418">Kinase</keyword>
<dbReference type="Gene3D" id="3.30.565.10">
    <property type="entry name" value="Histidine kinase-like ATPase, C-terminal domain"/>
    <property type="match status" value="1"/>
</dbReference>
<dbReference type="Pfam" id="PF00672">
    <property type="entry name" value="HAMP"/>
    <property type="match status" value="1"/>
</dbReference>
<dbReference type="GO" id="GO:0005524">
    <property type="term" value="F:ATP binding"/>
    <property type="evidence" value="ECO:0007669"/>
    <property type="project" value="UniProtKB-KW"/>
</dbReference>
<dbReference type="InterPro" id="IPR003660">
    <property type="entry name" value="HAMP_dom"/>
</dbReference>
<evidence type="ECO:0000256" key="11">
    <source>
        <dbReference type="ARBA" id="ARBA00023136"/>
    </source>
</evidence>
<dbReference type="CDD" id="cd06225">
    <property type="entry name" value="HAMP"/>
    <property type="match status" value="1"/>
</dbReference>
<dbReference type="InterPro" id="IPR005467">
    <property type="entry name" value="His_kinase_dom"/>
</dbReference>
<comment type="subcellular location">
    <subcellularLocation>
        <location evidence="2">Cell membrane</location>
        <topology evidence="2">Multi-pass membrane protein</topology>
    </subcellularLocation>
</comment>
<dbReference type="EMBL" id="JANIPJ010000007">
    <property type="protein sequence ID" value="MCR2804585.1"/>
    <property type="molecule type" value="Genomic_DNA"/>
</dbReference>
<evidence type="ECO:0000256" key="2">
    <source>
        <dbReference type="ARBA" id="ARBA00004651"/>
    </source>
</evidence>
<evidence type="ECO:0000256" key="6">
    <source>
        <dbReference type="ARBA" id="ARBA00022679"/>
    </source>
</evidence>
<dbReference type="InterPro" id="IPR050640">
    <property type="entry name" value="Bact_2-comp_sensor_kinase"/>
</dbReference>
<feature type="domain" description="HAMP" evidence="14">
    <location>
        <begin position="319"/>
        <end position="371"/>
    </location>
</feature>
<comment type="catalytic activity">
    <reaction evidence="1">
        <text>ATP + protein L-histidine = ADP + protein N-phospho-L-histidine.</text>
        <dbReference type="EC" id="2.7.13.3"/>
    </reaction>
</comment>
<keyword evidence="4" id="KW-1003">Cell membrane</keyword>
<name>A0A9X2MQJ5_9BACL</name>
<dbReference type="InterPro" id="IPR010559">
    <property type="entry name" value="Sig_transdc_His_kin_internal"/>
</dbReference>
<evidence type="ECO:0000256" key="3">
    <source>
        <dbReference type="ARBA" id="ARBA00012438"/>
    </source>
</evidence>
<keyword evidence="12" id="KW-1133">Transmembrane helix</keyword>
<dbReference type="PROSITE" id="PS50109">
    <property type="entry name" value="HIS_KIN"/>
    <property type="match status" value="1"/>
</dbReference>
<keyword evidence="10" id="KW-0902">Two-component regulatory system</keyword>
<evidence type="ECO:0000256" key="7">
    <source>
        <dbReference type="ARBA" id="ARBA00022741"/>
    </source>
</evidence>
<dbReference type="Proteomes" id="UP001141950">
    <property type="component" value="Unassembled WGS sequence"/>
</dbReference>
<evidence type="ECO:0000259" key="14">
    <source>
        <dbReference type="PROSITE" id="PS50885"/>
    </source>
</evidence>
<keyword evidence="7" id="KW-0547">Nucleotide-binding</keyword>
<feature type="transmembrane region" description="Helical" evidence="12">
    <location>
        <begin position="12"/>
        <end position="33"/>
    </location>
</feature>
<comment type="caution">
    <text evidence="15">The sequence shown here is derived from an EMBL/GenBank/DDBJ whole genome shotgun (WGS) entry which is preliminary data.</text>
</comment>
<keyword evidence="11 12" id="KW-0472">Membrane</keyword>
<evidence type="ECO:0000256" key="8">
    <source>
        <dbReference type="ARBA" id="ARBA00022777"/>
    </source>
</evidence>
<keyword evidence="12" id="KW-0812">Transmembrane</keyword>
<dbReference type="PANTHER" id="PTHR34220">
    <property type="entry name" value="SENSOR HISTIDINE KINASE YPDA"/>
    <property type="match status" value="1"/>
</dbReference>
<evidence type="ECO:0000313" key="15">
    <source>
        <dbReference type="EMBL" id="MCR2804585.1"/>
    </source>
</evidence>
<evidence type="ECO:0000256" key="1">
    <source>
        <dbReference type="ARBA" id="ARBA00000085"/>
    </source>
</evidence>
<dbReference type="PANTHER" id="PTHR34220:SF7">
    <property type="entry name" value="SENSOR HISTIDINE KINASE YPDA"/>
    <property type="match status" value="1"/>
</dbReference>